<dbReference type="SUPFAM" id="SSF56672">
    <property type="entry name" value="DNA/RNA polymerases"/>
    <property type="match status" value="1"/>
</dbReference>
<feature type="non-terminal residue" evidence="1">
    <location>
        <position position="59"/>
    </location>
</feature>
<evidence type="ECO:0000313" key="2">
    <source>
        <dbReference type="Proteomes" id="UP000053820"/>
    </source>
</evidence>
<proteinExistence type="predicted"/>
<sequence length="59" mass="6271">AGATFSALKIQLCLPEVLIVGQRCTPAGRCPDTSKVDKILNWPDLTTPKEARGFLGLCG</sequence>
<protein>
    <submittedName>
        <fullName evidence="1">Uncharacterized protein</fullName>
    </submittedName>
</protein>
<name>A0A0C2L7G8_9AGAM</name>
<organism evidence="1 2">
    <name type="scientific">Hydnomerulius pinastri MD-312</name>
    <dbReference type="NCBI Taxonomy" id="994086"/>
    <lineage>
        <taxon>Eukaryota</taxon>
        <taxon>Fungi</taxon>
        <taxon>Dikarya</taxon>
        <taxon>Basidiomycota</taxon>
        <taxon>Agaricomycotina</taxon>
        <taxon>Agaricomycetes</taxon>
        <taxon>Agaricomycetidae</taxon>
        <taxon>Boletales</taxon>
        <taxon>Boletales incertae sedis</taxon>
        <taxon>Leucogyrophana</taxon>
    </lineage>
</organism>
<dbReference type="EMBL" id="KN840284">
    <property type="protein sequence ID" value="KIJ57546.1"/>
    <property type="molecule type" value="Genomic_DNA"/>
</dbReference>
<keyword evidence="2" id="KW-1185">Reference proteome</keyword>
<feature type="non-terminal residue" evidence="1">
    <location>
        <position position="1"/>
    </location>
</feature>
<dbReference type="OrthoDB" id="3193212at2759"/>
<dbReference type="InterPro" id="IPR043502">
    <property type="entry name" value="DNA/RNA_pol_sf"/>
</dbReference>
<accession>A0A0C2L7G8</accession>
<evidence type="ECO:0000313" key="1">
    <source>
        <dbReference type="EMBL" id="KIJ57546.1"/>
    </source>
</evidence>
<reference evidence="1 2" key="1">
    <citation type="submission" date="2014-04" db="EMBL/GenBank/DDBJ databases">
        <title>Evolutionary Origins and Diversification of the Mycorrhizal Mutualists.</title>
        <authorList>
            <consortium name="DOE Joint Genome Institute"/>
            <consortium name="Mycorrhizal Genomics Consortium"/>
            <person name="Kohler A."/>
            <person name="Kuo A."/>
            <person name="Nagy L.G."/>
            <person name="Floudas D."/>
            <person name="Copeland A."/>
            <person name="Barry K.W."/>
            <person name="Cichocki N."/>
            <person name="Veneault-Fourrey C."/>
            <person name="LaButti K."/>
            <person name="Lindquist E.A."/>
            <person name="Lipzen A."/>
            <person name="Lundell T."/>
            <person name="Morin E."/>
            <person name="Murat C."/>
            <person name="Riley R."/>
            <person name="Ohm R."/>
            <person name="Sun H."/>
            <person name="Tunlid A."/>
            <person name="Henrissat B."/>
            <person name="Grigoriev I.V."/>
            <person name="Hibbett D.S."/>
            <person name="Martin F."/>
        </authorList>
    </citation>
    <scope>NUCLEOTIDE SEQUENCE [LARGE SCALE GENOMIC DNA]</scope>
    <source>
        <strain evidence="1 2">MD-312</strain>
    </source>
</reference>
<dbReference type="HOGENOM" id="CLU_142394_1_0_1"/>
<gene>
    <name evidence="1" type="ORF">HYDPIDRAFT_53564</name>
</gene>
<dbReference type="Proteomes" id="UP000053820">
    <property type="component" value="Unassembled WGS sequence"/>
</dbReference>
<dbReference type="AlphaFoldDB" id="A0A0C2L7G8"/>